<gene>
    <name evidence="4" type="ORF">HK439_14385</name>
</gene>
<keyword evidence="3" id="KW-0472">Membrane</keyword>
<dbReference type="Proteomes" id="UP000598467">
    <property type="component" value="Unassembled WGS sequence"/>
</dbReference>
<keyword evidence="3" id="KW-1133">Transmembrane helix</keyword>
<feature type="coiled-coil region" evidence="1">
    <location>
        <begin position="27"/>
        <end position="54"/>
    </location>
</feature>
<name>A0A926NU66_9HYPH</name>
<sequence length="118" mass="13101">MGRYLNILFVLAVVIGAAAVYDMKLAAKKSASRVAELQQKIDEEQESIRLLKAEWSALNQPERLQHLVERYNSYLQLQPLAVDQIVSPEDLPVRPVQLKPVGGSDPMGGYAGNSQVIR</sequence>
<evidence type="ECO:0000256" key="3">
    <source>
        <dbReference type="SAM" id="Phobius"/>
    </source>
</evidence>
<feature type="transmembrane region" description="Helical" evidence="3">
    <location>
        <begin position="6"/>
        <end position="23"/>
    </location>
</feature>
<feature type="region of interest" description="Disordered" evidence="2">
    <location>
        <begin position="97"/>
        <end position="118"/>
    </location>
</feature>
<keyword evidence="1" id="KW-0175">Coiled coil</keyword>
<reference evidence="4" key="1">
    <citation type="submission" date="2020-05" db="EMBL/GenBank/DDBJ databases">
        <title>Identification of trans-AT polyketide cluster in two marine bacteria, producers of a novel glutaramide-containing polyketide sesbanimide D and analogs.</title>
        <authorList>
            <person name="Kacar D."/>
            <person name="Rodriguez P."/>
            <person name="Canedo L."/>
            <person name="Gonzalez E."/>
            <person name="Galan B."/>
            <person name="De La Calle F."/>
            <person name="Garcia J.L."/>
        </authorList>
    </citation>
    <scope>NUCLEOTIDE SEQUENCE</scope>
    <source>
        <strain evidence="4">PHM038</strain>
    </source>
</reference>
<keyword evidence="3" id="KW-0812">Transmembrane</keyword>
<evidence type="ECO:0000313" key="4">
    <source>
        <dbReference type="EMBL" id="MBD1547452.1"/>
    </source>
</evidence>
<dbReference type="RefSeq" id="WP_190292209.1">
    <property type="nucleotide sequence ID" value="NZ_JABFCZ010000015.1"/>
</dbReference>
<organism evidence="4 5">
    <name type="scientific">Roseibium aggregatum</name>
    <dbReference type="NCBI Taxonomy" id="187304"/>
    <lineage>
        <taxon>Bacteria</taxon>
        <taxon>Pseudomonadati</taxon>
        <taxon>Pseudomonadota</taxon>
        <taxon>Alphaproteobacteria</taxon>
        <taxon>Hyphomicrobiales</taxon>
        <taxon>Stappiaceae</taxon>
        <taxon>Roseibium</taxon>
    </lineage>
</organism>
<accession>A0A926NU66</accession>
<evidence type="ECO:0008006" key="6">
    <source>
        <dbReference type="Google" id="ProtNLM"/>
    </source>
</evidence>
<dbReference type="EMBL" id="JABFCZ010000015">
    <property type="protein sequence ID" value="MBD1547452.1"/>
    <property type="molecule type" value="Genomic_DNA"/>
</dbReference>
<evidence type="ECO:0000313" key="5">
    <source>
        <dbReference type="Proteomes" id="UP000598467"/>
    </source>
</evidence>
<evidence type="ECO:0000256" key="2">
    <source>
        <dbReference type="SAM" id="MobiDB-lite"/>
    </source>
</evidence>
<proteinExistence type="predicted"/>
<dbReference type="AlphaFoldDB" id="A0A926NU66"/>
<comment type="caution">
    <text evidence="4">The sequence shown here is derived from an EMBL/GenBank/DDBJ whole genome shotgun (WGS) entry which is preliminary data.</text>
</comment>
<protein>
    <recommendedName>
        <fullName evidence="6">Cell division protein FtsL</fullName>
    </recommendedName>
</protein>
<evidence type="ECO:0000256" key="1">
    <source>
        <dbReference type="SAM" id="Coils"/>
    </source>
</evidence>